<keyword evidence="3" id="KW-0479">Metal-binding</keyword>
<dbReference type="AlphaFoldDB" id="A0A544QTX6"/>
<dbReference type="InterPro" id="IPR037518">
    <property type="entry name" value="MPN"/>
</dbReference>
<evidence type="ECO:0000256" key="5">
    <source>
        <dbReference type="ARBA" id="ARBA00022833"/>
    </source>
</evidence>
<dbReference type="Pfam" id="PF20582">
    <property type="entry name" value="UPF0758_N"/>
    <property type="match status" value="1"/>
</dbReference>
<reference evidence="9 10" key="1">
    <citation type="submission" date="2019-02" db="EMBL/GenBank/DDBJ databases">
        <title>Peptostreptococcaceae bacterium ZHW00191 nov., a new bacterium isolated from the human gut.</title>
        <authorList>
            <person name="Zhou H.-W."/>
            <person name="Chen X.-J."/>
        </authorList>
    </citation>
    <scope>NUCLEOTIDE SEQUENCE [LARGE SCALE GENOMIC DNA]</scope>
    <source>
        <strain evidence="9 10">ZHW00191</strain>
    </source>
</reference>
<comment type="similarity">
    <text evidence="1 7">Belongs to the UPF0758 family.</text>
</comment>
<dbReference type="InterPro" id="IPR046778">
    <property type="entry name" value="UPF0758_N"/>
</dbReference>
<evidence type="ECO:0000259" key="8">
    <source>
        <dbReference type="PROSITE" id="PS50249"/>
    </source>
</evidence>
<evidence type="ECO:0000256" key="3">
    <source>
        <dbReference type="ARBA" id="ARBA00022723"/>
    </source>
</evidence>
<dbReference type="SUPFAM" id="SSF102712">
    <property type="entry name" value="JAB1/MPN domain"/>
    <property type="match status" value="1"/>
</dbReference>
<dbReference type="GO" id="GO:0008237">
    <property type="term" value="F:metallopeptidase activity"/>
    <property type="evidence" value="ECO:0007669"/>
    <property type="project" value="UniProtKB-KW"/>
</dbReference>
<organism evidence="9 10">
    <name type="scientific">Peptacetobacter hominis</name>
    <dbReference type="NCBI Taxonomy" id="2743610"/>
    <lineage>
        <taxon>Bacteria</taxon>
        <taxon>Bacillati</taxon>
        <taxon>Bacillota</taxon>
        <taxon>Clostridia</taxon>
        <taxon>Peptostreptococcales</taxon>
        <taxon>Peptostreptococcaceae</taxon>
        <taxon>Peptacetobacter</taxon>
    </lineage>
</organism>
<keyword evidence="5" id="KW-0862">Zinc</keyword>
<dbReference type="PANTHER" id="PTHR30471:SF3">
    <property type="entry name" value="UPF0758 PROTEIN YEES-RELATED"/>
    <property type="match status" value="1"/>
</dbReference>
<evidence type="ECO:0000256" key="7">
    <source>
        <dbReference type="RuleBase" id="RU003797"/>
    </source>
</evidence>
<comment type="caution">
    <text evidence="9">The sequence shown here is derived from an EMBL/GenBank/DDBJ whole genome shotgun (WGS) entry which is preliminary data.</text>
</comment>
<dbReference type="PROSITE" id="PS50249">
    <property type="entry name" value="MPN"/>
    <property type="match status" value="1"/>
</dbReference>
<dbReference type="NCBIfam" id="TIGR00608">
    <property type="entry name" value="radc"/>
    <property type="match status" value="1"/>
</dbReference>
<evidence type="ECO:0000313" key="9">
    <source>
        <dbReference type="EMBL" id="TQQ84122.1"/>
    </source>
</evidence>
<gene>
    <name evidence="9" type="ORF">EXD82_08450</name>
</gene>
<keyword evidence="4" id="KW-0378">Hydrolase</keyword>
<keyword evidence="10" id="KW-1185">Reference proteome</keyword>
<dbReference type="CDD" id="cd08071">
    <property type="entry name" value="MPN_DUF2466"/>
    <property type="match status" value="1"/>
</dbReference>
<dbReference type="InterPro" id="IPR001405">
    <property type="entry name" value="UPF0758"/>
</dbReference>
<dbReference type="Pfam" id="PF04002">
    <property type="entry name" value="RadC"/>
    <property type="match status" value="1"/>
</dbReference>
<keyword evidence="6" id="KW-0482">Metalloprotease</keyword>
<evidence type="ECO:0000256" key="2">
    <source>
        <dbReference type="ARBA" id="ARBA00022670"/>
    </source>
</evidence>
<evidence type="ECO:0000256" key="4">
    <source>
        <dbReference type="ARBA" id="ARBA00022801"/>
    </source>
</evidence>
<dbReference type="InterPro" id="IPR020891">
    <property type="entry name" value="UPF0758_CS"/>
</dbReference>
<dbReference type="EMBL" id="SGJB01000016">
    <property type="protein sequence ID" value="TQQ84122.1"/>
    <property type="molecule type" value="Genomic_DNA"/>
</dbReference>
<evidence type="ECO:0000313" key="10">
    <source>
        <dbReference type="Proteomes" id="UP000317863"/>
    </source>
</evidence>
<dbReference type="OrthoDB" id="9804482at2"/>
<protein>
    <submittedName>
        <fullName evidence="9">JAB domain-containing protein</fullName>
    </submittedName>
</protein>
<dbReference type="GO" id="GO:0046872">
    <property type="term" value="F:metal ion binding"/>
    <property type="evidence" value="ECO:0007669"/>
    <property type="project" value="UniProtKB-KW"/>
</dbReference>
<proteinExistence type="inferred from homology"/>
<dbReference type="GO" id="GO:0006508">
    <property type="term" value="P:proteolysis"/>
    <property type="evidence" value="ECO:0007669"/>
    <property type="project" value="UniProtKB-KW"/>
</dbReference>
<evidence type="ECO:0000256" key="6">
    <source>
        <dbReference type="ARBA" id="ARBA00023049"/>
    </source>
</evidence>
<dbReference type="PROSITE" id="PS01302">
    <property type="entry name" value="UPF0758"/>
    <property type="match status" value="1"/>
</dbReference>
<keyword evidence="2" id="KW-0645">Protease</keyword>
<dbReference type="InterPro" id="IPR025657">
    <property type="entry name" value="RadC_JAB"/>
</dbReference>
<dbReference type="Proteomes" id="UP000317863">
    <property type="component" value="Unassembled WGS sequence"/>
</dbReference>
<dbReference type="SUPFAM" id="SSF47781">
    <property type="entry name" value="RuvA domain 2-like"/>
    <property type="match status" value="1"/>
</dbReference>
<dbReference type="Gene3D" id="3.40.140.10">
    <property type="entry name" value="Cytidine Deaminase, domain 2"/>
    <property type="match status" value="1"/>
</dbReference>
<name>A0A544QTX6_9FIRM</name>
<sequence>MYLLEVDYLNNLKSRYISGEKLPREKILSSGIESLSNAELIALLLRTGTKDRNVLELAEDLLNADCDGIRFLKDASIEELCRIEGIGISKASLIKAAVELGVRISREVPHRYKVKNPWDLHNYYMESMRYLKQEVFKTVLLNTKNEIISDIDITVGTLNSSLVHPREVFKYAIKRSANRIILIHNHPSGNTEPSKEDIAITMRLKECGDIIGIEVIDHIIIGDGSYFSFKENKIF</sequence>
<accession>A0A544QTX6</accession>
<dbReference type="PANTHER" id="PTHR30471">
    <property type="entry name" value="DNA REPAIR PROTEIN RADC"/>
    <property type="match status" value="1"/>
</dbReference>
<evidence type="ECO:0000256" key="1">
    <source>
        <dbReference type="ARBA" id="ARBA00010243"/>
    </source>
</evidence>
<dbReference type="NCBIfam" id="NF000642">
    <property type="entry name" value="PRK00024.1"/>
    <property type="match status" value="1"/>
</dbReference>
<dbReference type="InterPro" id="IPR010994">
    <property type="entry name" value="RuvA_2-like"/>
</dbReference>
<feature type="domain" description="MPN" evidence="8">
    <location>
        <begin position="113"/>
        <end position="235"/>
    </location>
</feature>